<organism evidence="2 3">
    <name type="scientific">Hoeflea algicola</name>
    <dbReference type="NCBI Taxonomy" id="2983763"/>
    <lineage>
        <taxon>Bacteria</taxon>
        <taxon>Pseudomonadati</taxon>
        <taxon>Pseudomonadota</taxon>
        <taxon>Alphaproteobacteria</taxon>
        <taxon>Hyphomicrobiales</taxon>
        <taxon>Rhizobiaceae</taxon>
        <taxon>Hoeflea</taxon>
    </lineage>
</organism>
<dbReference type="InterPro" id="IPR013342">
    <property type="entry name" value="Mandelate_racemase_C"/>
</dbReference>
<evidence type="ECO:0000259" key="1">
    <source>
        <dbReference type="SMART" id="SM00922"/>
    </source>
</evidence>
<protein>
    <submittedName>
        <fullName evidence="2">Mandelate racemase/muconate lactonizing enzyme family protein</fullName>
    </submittedName>
</protein>
<dbReference type="InterPro" id="IPR013341">
    <property type="entry name" value="Mandelate_racemase_N_dom"/>
</dbReference>
<dbReference type="SUPFAM" id="SSF54826">
    <property type="entry name" value="Enolase N-terminal domain-like"/>
    <property type="match status" value="1"/>
</dbReference>
<dbReference type="InterPro" id="IPR029065">
    <property type="entry name" value="Enolase_C-like"/>
</dbReference>
<reference evidence="2" key="1">
    <citation type="submission" date="2022-10" db="EMBL/GenBank/DDBJ databases">
        <title>Hoeflea sp. G2-23, isolated from marine algae.</title>
        <authorList>
            <person name="Kristyanto S."/>
            <person name="Kim J.M."/>
            <person name="Jeon C.O."/>
        </authorList>
    </citation>
    <scope>NUCLEOTIDE SEQUENCE</scope>
    <source>
        <strain evidence="2">G2-23</strain>
    </source>
</reference>
<keyword evidence="3" id="KW-1185">Reference proteome</keyword>
<sequence>MHAPAKKTTAPVRITRIVVAPLLGESPPGGWSNEIKADDSIHALIAVHTDAGITGFGSAFTDGRLVEAAAKVLEPLLLGENALEPERVSEKLHQNTFWMGRGGSLTHAISGIDIALWDILGKVTGLSIGRLAGGRYTDRVTPYCSLLMTEPSAMGDEIISFRDQGFKAFKIGWGPFGRRDDFKLDEAIVDAARRALPEGGKLMVDAGGSDAFWPNGLKWALRTADMLADHDVYWFEEPLKPDAIDDFVVLRNQSKLPIAGGEVLTRRQAYIPFLTQGAFDIVQPDVTKVGGLSEQRRIARLAEDFGVRYVGHGWNTALGLAADLQLAAALPNVDLVEYIGGSAYVDNIMAKPFSLDADGMLTIPDLPGLGVTLDPDRVAQYTPDAASLFDGG</sequence>
<dbReference type="Pfam" id="PF13378">
    <property type="entry name" value="MR_MLE_C"/>
    <property type="match status" value="1"/>
</dbReference>
<dbReference type="SMART" id="SM00922">
    <property type="entry name" value="MR_MLE"/>
    <property type="match status" value="1"/>
</dbReference>
<dbReference type="InterPro" id="IPR036849">
    <property type="entry name" value="Enolase-like_C_sf"/>
</dbReference>
<dbReference type="SFLD" id="SFLDG00179">
    <property type="entry name" value="mandelate_racemase"/>
    <property type="match status" value="1"/>
</dbReference>
<dbReference type="Gene3D" id="3.30.390.10">
    <property type="entry name" value="Enolase-like, N-terminal domain"/>
    <property type="match status" value="1"/>
</dbReference>
<feature type="domain" description="Mandelate racemase/muconate lactonizing enzyme C-terminal" evidence="1">
    <location>
        <begin position="151"/>
        <end position="257"/>
    </location>
</feature>
<dbReference type="InterPro" id="IPR034593">
    <property type="entry name" value="DgoD-like"/>
</dbReference>
<dbReference type="InterPro" id="IPR029017">
    <property type="entry name" value="Enolase-like_N"/>
</dbReference>
<dbReference type="Gene3D" id="3.20.20.120">
    <property type="entry name" value="Enolase-like C-terminal domain"/>
    <property type="match status" value="1"/>
</dbReference>
<accession>A0ABT3ZF42</accession>
<proteinExistence type="predicted"/>
<dbReference type="CDD" id="cd03316">
    <property type="entry name" value="MR_like"/>
    <property type="match status" value="1"/>
</dbReference>
<dbReference type="Proteomes" id="UP001073227">
    <property type="component" value="Unassembled WGS sequence"/>
</dbReference>
<dbReference type="PANTHER" id="PTHR48080">
    <property type="entry name" value="D-GALACTONATE DEHYDRATASE-RELATED"/>
    <property type="match status" value="1"/>
</dbReference>
<dbReference type="EMBL" id="JAOVZR010000001">
    <property type="protein sequence ID" value="MCY0150373.1"/>
    <property type="molecule type" value="Genomic_DNA"/>
</dbReference>
<evidence type="ECO:0000313" key="3">
    <source>
        <dbReference type="Proteomes" id="UP001073227"/>
    </source>
</evidence>
<gene>
    <name evidence="2" type="ORF">OEG84_22360</name>
</gene>
<evidence type="ECO:0000313" key="2">
    <source>
        <dbReference type="EMBL" id="MCY0150373.1"/>
    </source>
</evidence>
<dbReference type="SFLD" id="SFLDS00001">
    <property type="entry name" value="Enolase"/>
    <property type="match status" value="1"/>
</dbReference>
<comment type="caution">
    <text evidence="2">The sequence shown here is derived from an EMBL/GenBank/DDBJ whole genome shotgun (WGS) entry which is preliminary data.</text>
</comment>
<name>A0ABT3ZF42_9HYPH</name>
<dbReference type="SUPFAM" id="SSF51604">
    <property type="entry name" value="Enolase C-terminal domain-like"/>
    <property type="match status" value="1"/>
</dbReference>
<dbReference type="RefSeq" id="WP_267655807.1">
    <property type="nucleotide sequence ID" value="NZ_JAOVZR010000001.1"/>
</dbReference>
<dbReference type="Pfam" id="PF02746">
    <property type="entry name" value="MR_MLE_N"/>
    <property type="match status" value="1"/>
</dbReference>